<feature type="transmembrane region" description="Helical" evidence="5">
    <location>
        <begin position="52"/>
        <end position="73"/>
    </location>
</feature>
<evidence type="ECO:0008006" key="8">
    <source>
        <dbReference type="Google" id="ProtNLM"/>
    </source>
</evidence>
<comment type="subcellular location">
    <subcellularLocation>
        <location evidence="1">Membrane</location>
        <topology evidence="1">Multi-pass membrane protein</topology>
    </subcellularLocation>
</comment>
<gene>
    <name evidence="6" type="ORF">HMPREF0501_00679</name>
</gene>
<dbReference type="AlphaFoldDB" id="C7XVD5"/>
<protein>
    <recommendedName>
        <fullName evidence="8">DUF4870 domain-containing protein</fullName>
    </recommendedName>
</protein>
<dbReference type="EMBL" id="GG698803">
    <property type="protein sequence ID" value="EEU30301.1"/>
    <property type="molecule type" value="Genomic_DNA"/>
</dbReference>
<evidence type="ECO:0000256" key="1">
    <source>
        <dbReference type="ARBA" id="ARBA00004141"/>
    </source>
</evidence>
<proteinExistence type="predicted"/>
<accession>C7XVD5</accession>
<reference evidence="6 7" key="1">
    <citation type="submission" date="2009-06" db="EMBL/GenBank/DDBJ databases">
        <title>The Genome Sequence of Lactobacillus coleohominis strain 101-4-CHN.</title>
        <authorList>
            <consortium name="The Broad Institute Genome Sequencing Platform"/>
            <person name="Ward D."/>
            <person name="Young S.K."/>
            <person name="Zeng Q."/>
            <person name="Koehrsen M."/>
            <person name="Alvarado L."/>
            <person name="Berlin A."/>
            <person name="Borenstein D."/>
            <person name="Chen Z."/>
            <person name="Engels R."/>
            <person name="Freedman E."/>
            <person name="Gellesch M."/>
            <person name="Goldberg J."/>
            <person name="Griggs A."/>
            <person name="Gujja S."/>
            <person name="Heiman D."/>
            <person name="Hepburn T."/>
            <person name="Howarth C."/>
            <person name="Jen D."/>
            <person name="Larson L."/>
            <person name="Lewis B."/>
            <person name="Mehta T."/>
            <person name="Park D."/>
            <person name="Pearson M."/>
            <person name="Roberts A."/>
            <person name="Saif S."/>
            <person name="Shea T."/>
            <person name="Shenoy N."/>
            <person name="Sisk P."/>
            <person name="Stolte C."/>
            <person name="Sykes S."/>
            <person name="Walk T."/>
            <person name="White J."/>
            <person name="Yandava C."/>
            <person name="Liu Y."/>
            <person name="Xu Q."/>
            <person name="Lander E."/>
            <person name="Nusbaum C."/>
            <person name="Galagan J."/>
            <person name="Birren B."/>
        </authorList>
    </citation>
    <scope>NUCLEOTIDE SEQUENCE [LARGE SCALE GENOMIC DNA]</scope>
    <source>
        <strain evidence="6 7">101-4-CHN</strain>
    </source>
</reference>
<dbReference type="HOGENOM" id="CLU_155713_0_0_9"/>
<sequence>MNNQSTTSRILSCLAYLSILFLPVLFPLIIWIVDHRDPYVARHARSAFWTQIFPALYVIIALLTFFILGAAGIDQIRSSGGWLFGILTVLALLISLILYIYNLAMGISVLIKRQ</sequence>
<dbReference type="STRING" id="575594.HMPREF0501_00679"/>
<dbReference type="OrthoDB" id="2328241at2"/>
<dbReference type="InterPro" id="IPR019109">
    <property type="entry name" value="MamF_MmsF"/>
</dbReference>
<feature type="transmembrane region" description="Helical" evidence="5">
    <location>
        <begin position="80"/>
        <end position="101"/>
    </location>
</feature>
<dbReference type="Pfam" id="PF09685">
    <property type="entry name" value="MamF_MmsF"/>
    <property type="match status" value="1"/>
</dbReference>
<feature type="transmembrane region" description="Helical" evidence="5">
    <location>
        <begin position="12"/>
        <end position="32"/>
    </location>
</feature>
<dbReference type="RefSeq" id="WP_006916482.1">
    <property type="nucleotide sequence ID" value="NZ_GG698803.1"/>
</dbReference>
<evidence type="ECO:0000313" key="6">
    <source>
        <dbReference type="EMBL" id="EEU30301.1"/>
    </source>
</evidence>
<evidence type="ECO:0000256" key="3">
    <source>
        <dbReference type="ARBA" id="ARBA00022989"/>
    </source>
</evidence>
<keyword evidence="7" id="KW-1185">Reference proteome</keyword>
<keyword evidence="2 5" id="KW-0812">Transmembrane</keyword>
<keyword evidence="3 5" id="KW-1133">Transmembrane helix</keyword>
<evidence type="ECO:0000256" key="2">
    <source>
        <dbReference type="ARBA" id="ARBA00022692"/>
    </source>
</evidence>
<name>C7XVD5_9LACO</name>
<organism evidence="6 7">
    <name type="scientific">Limosilactobacillus coleohominis 101-4-CHN</name>
    <dbReference type="NCBI Taxonomy" id="575594"/>
    <lineage>
        <taxon>Bacteria</taxon>
        <taxon>Bacillati</taxon>
        <taxon>Bacillota</taxon>
        <taxon>Bacilli</taxon>
        <taxon>Lactobacillales</taxon>
        <taxon>Lactobacillaceae</taxon>
        <taxon>Limosilactobacillus</taxon>
    </lineage>
</organism>
<keyword evidence="4 5" id="KW-0472">Membrane</keyword>
<dbReference type="Proteomes" id="UP000003987">
    <property type="component" value="Unassembled WGS sequence"/>
</dbReference>
<evidence type="ECO:0000313" key="7">
    <source>
        <dbReference type="Proteomes" id="UP000003987"/>
    </source>
</evidence>
<evidence type="ECO:0000256" key="4">
    <source>
        <dbReference type="ARBA" id="ARBA00023136"/>
    </source>
</evidence>
<evidence type="ECO:0000256" key="5">
    <source>
        <dbReference type="SAM" id="Phobius"/>
    </source>
</evidence>